<dbReference type="InterPro" id="IPR036047">
    <property type="entry name" value="F-box-like_dom_sf"/>
</dbReference>
<feature type="compositionally biased region" description="Basic and acidic residues" evidence="4">
    <location>
        <begin position="17"/>
        <end position="26"/>
    </location>
</feature>
<dbReference type="InterPro" id="IPR033467">
    <property type="entry name" value="Tesmin/TSO1-like_CXC"/>
</dbReference>
<evidence type="ECO:0000256" key="3">
    <source>
        <dbReference type="ARBA" id="ARBA00023242"/>
    </source>
</evidence>
<dbReference type="Gene3D" id="1.20.1280.50">
    <property type="match status" value="1"/>
</dbReference>
<feature type="compositionally biased region" description="Low complexity" evidence="4">
    <location>
        <begin position="187"/>
        <end position="197"/>
    </location>
</feature>
<dbReference type="Pfam" id="PF12937">
    <property type="entry name" value="F-box-like"/>
    <property type="match status" value="1"/>
</dbReference>
<dbReference type="InterPro" id="IPR028307">
    <property type="entry name" value="Lin-54_fam"/>
</dbReference>
<gene>
    <name evidence="6" type="ORF">ACHAXA_009290</name>
</gene>
<dbReference type="Pfam" id="PF03638">
    <property type="entry name" value="TCR"/>
    <property type="match status" value="2"/>
</dbReference>
<dbReference type="SMART" id="SM01114">
    <property type="entry name" value="CXC"/>
    <property type="match status" value="2"/>
</dbReference>
<feature type="region of interest" description="Disordered" evidence="4">
    <location>
        <begin position="596"/>
        <end position="687"/>
    </location>
</feature>
<feature type="compositionally biased region" description="Low complexity" evidence="4">
    <location>
        <begin position="143"/>
        <end position="154"/>
    </location>
</feature>
<organism evidence="6 7">
    <name type="scientific">Cyclostephanos tholiformis</name>
    <dbReference type="NCBI Taxonomy" id="382380"/>
    <lineage>
        <taxon>Eukaryota</taxon>
        <taxon>Sar</taxon>
        <taxon>Stramenopiles</taxon>
        <taxon>Ochrophyta</taxon>
        <taxon>Bacillariophyta</taxon>
        <taxon>Coscinodiscophyceae</taxon>
        <taxon>Thalassiosirophycidae</taxon>
        <taxon>Stephanodiscales</taxon>
        <taxon>Stephanodiscaceae</taxon>
        <taxon>Cyclostephanos</taxon>
    </lineage>
</organism>
<protein>
    <recommendedName>
        <fullName evidence="5">CRC domain-containing protein</fullName>
    </recommendedName>
</protein>
<sequence>MTTTRMGGMSHSSQGPEDPKSTERDGAAPSIRDVVAIHPRPAALATPVITRDTRRETFASSASFGPAGKIKTRNGSDPTDDARPLHRGEELSSSGASADEDDRSMMDLFSPPPPTSLRARPRPTRQATRSDSDPSSIAMVDPSSVAVTASKSTSNDASVDGGEHDAMEEVSGGVEGGGSHYHRHHATTTTTTSRSSRPITEFSSYQSPSTIYTPHNSIVERMAMSTTQKRHYEGRVVHVPTSKEGEDGSIDEEGEGGRESKEGIVRQQHSAPARMPVSRQAMTYYDRGGGQAELDGSCDFGTHPKDGIEYDSNEDINAALQLSFEDSPDHTLRSSPEECQRAISRQHQLPNAREGGYPAQHQQHLDAPYTYHPAYPPYRHPMMGYPHYPPPSSSLHGVPFHGYQQPPPPAGGYPSHQWPSVSAPPGQFAGYYNIYPPHHHQYQHQEEEREYHVPPPPETPSCSRTPAKRKGLKTIDVNATVTTAELSYDEDEMGGPLSPPSSKKKRDAEARYSASTEAWGSPRRESTSGEIEQEYDTTPQRGSAISSRKRHGDTASGYQDTEVAYSSSFGGGEIFPAESWSPSQMHEVFRDDPELSAFRNRDSPSSHYRPRPHTTQGSPLCDPSFTGASSPNRGGITIRGSPILRKTDRGDVSATIAEMSRIDSPSDPARGDKTPSGPSWQQRQAAGMRVKIGSVGAETTEVRRGIEGINSVLRGSPVSAPKKSLGRHEPPIAAIGFDYASEAASMSGYTPTPTRRGPHNMPPRPGLEIAMTPATADRRGTGKENADNDSSSRITCTCKNSRCLKLYCVCFAAEQYCYDCKCNNCQNTPRFEAIRNKAIADTVAKNPKAFKEKMSEATHATGCKCKKSSCLKKYCECFQGGVVCGSKCKCVNCKNYVGSQALIDRRRKIKDHKGAETAMMSAEQAWKGNTPDMTHGGSIVWTQSPIVHEPLRGMSSGPMKTSPHVAFGSSPHHLGYTPTHYPHSSGMIQRSPMIYHGMGAPHPIYSVSNQKHHQPWSAPQKPSESYSRHVMSLKPRTPSFQRRLDDVRSKDISEGTEPYFGPDVPGQTKTTALMIFSYLTNDDLFNASIVSKRWCDVSFNEALWTTAL</sequence>
<evidence type="ECO:0000313" key="7">
    <source>
        <dbReference type="Proteomes" id="UP001530377"/>
    </source>
</evidence>
<keyword evidence="3" id="KW-0539">Nucleus</keyword>
<feature type="domain" description="CRC" evidence="5">
    <location>
        <begin position="792"/>
        <end position="898"/>
    </location>
</feature>
<evidence type="ECO:0000256" key="2">
    <source>
        <dbReference type="ARBA" id="ARBA00007267"/>
    </source>
</evidence>
<comment type="subcellular location">
    <subcellularLocation>
        <location evidence="1">Nucleus</location>
    </subcellularLocation>
</comment>
<dbReference type="AlphaFoldDB" id="A0ABD3RTK0"/>
<dbReference type="InterPro" id="IPR001810">
    <property type="entry name" value="F-box_dom"/>
</dbReference>
<feature type="compositionally biased region" description="Basic and acidic residues" evidence="4">
    <location>
        <begin position="80"/>
        <end position="90"/>
    </location>
</feature>
<feature type="region of interest" description="Disordered" evidence="4">
    <location>
        <begin position="441"/>
        <end position="558"/>
    </location>
</feature>
<feature type="compositionally biased region" description="Basic and acidic residues" evidence="4">
    <location>
        <begin position="443"/>
        <end position="452"/>
    </location>
</feature>
<comment type="similarity">
    <text evidence="2">Belongs to the lin-54 family.</text>
</comment>
<dbReference type="PANTHER" id="PTHR12446:SF34">
    <property type="entry name" value="PROTEIN LIN-54 HOMOLOG"/>
    <property type="match status" value="1"/>
</dbReference>
<dbReference type="InterPro" id="IPR005172">
    <property type="entry name" value="CRC"/>
</dbReference>
<feature type="compositionally biased region" description="Polar residues" evidence="4">
    <location>
        <begin position="1"/>
        <end position="15"/>
    </location>
</feature>
<comment type="caution">
    <text evidence="6">The sequence shown here is derived from an EMBL/GenBank/DDBJ whole genome shotgun (WGS) entry which is preliminary data.</text>
</comment>
<proteinExistence type="inferred from homology"/>
<feature type="region of interest" description="Disordered" evidence="4">
    <location>
        <begin position="241"/>
        <end position="274"/>
    </location>
</feature>
<evidence type="ECO:0000256" key="1">
    <source>
        <dbReference type="ARBA" id="ARBA00004123"/>
    </source>
</evidence>
<keyword evidence="7" id="KW-1185">Reference proteome</keyword>
<feature type="compositionally biased region" description="Basic and acidic residues" evidence="4">
    <location>
        <begin position="255"/>
        <end position="264"/>
    </location>
</feature>
<feature type="compositionally biased region" description="Polar residues" evidence="4">
    <location>
        <begin position="536"/>
        <end position="546"/>
    </location>
</feature>
<name>A0ABD3RTK0_9STRA</name>
<dbReference type="EMBL" id="JALLPB020000270">
    <property type="protein sequence ID" value="KAL3811290.1"/>
    <property type="molecule type" value="Genomic_DNA"/>
</dbReference>
<accession>A0ABD3RTK0</accession>
<dbReference type="Proteomes" id="UP001530377">
    <property type="component" value="Unassembled WGS sequence"/>
</dbReference>
<reference evidence="6 7" key="1">
    <citation type="submission" date="2024-10" db="EMBL/GenBank/DDBJ databases">
        <title>Updated reference genomes for cyclostephanoid diatoms.</title>
        <authorList>
            <person name="Roberts W.R."/>
            <person name="Alverson A.J."/>
        </authorList>
    </citation>
    <scope>NUCLEOTIDE SEQUENCE [LARGE SCALE GENOMIC DNA]</scope>
    <source>
        <strain evidence="6 7">AJA228-03</strain>
    </source>
</reference>
<dbReference type="PANTHER" id="PTHR12446">
    <property type="entry name" value="TESMIN/TSO1-RELATED"/>
    <property type="match status" value="1"/>
</dbReference>
<feature type="region of interest" description="Disordered" evidence="4">
    <location>
        <begin position="1"/>
        <end position="208"/>
    </location>
</feature>
<dbReference type="PROSITE" id="PS51634">
    <property type="entry name" value="CRC"/>
    <property type="match status" value="1"/>
</dbReference>
<evidence type="ECO:0000256" key="4">
    <source>
        <dbReference type="SAM" id="MobiDB-lite"/>
    </source>
</evidence>
<dbReference type="GO" id="GO:0005634">
    <property type="term" value="C:nucleus"/>
    <property type="evidence" value="ECO:0007669"/>
    <property type="project" value="UniProtKB-SubCell"/>
</dbReference>
<evidence type="ECO:0000259" key="5">
    <source>
        <dbReference type="PROSITE" id="PS51634"/>
    </source>
</evidence>
<evidence type="ECO:0000313" key="6">
    <source>
        <dbReference type="EMBL" id="KAL3811290.1"/>
    </source>
</evidence>
<dbReference type="SUPFAM" id="SSF81383">
    <property type="entry name" value="F-box domain"/>
    <property type="match status" value="1"/>
</dbReference>